<reference evidence="4" key="1">
    <citation type="submission" date="2014-05" db="EMBL/GenBank/DDBJ databases">
        <title>Key roles for freshwater Actinobacteria revealed by deep metagenomic sequencing.</title>
        <authorList>
            <person name="Ghai R."/>
            <person name="Mizuno C.M."/>
            <person name="Picazo A."/>
            <person name="Camacho A."/>
            <person name="Rodriguez-Valera F."/>
        </authorList>
    </citation>
    <scope>NUCLEOTIDE SEQUENCE</scope>
</reference>
<keyword evidence="1" id="KW-0378">Hydrolase</keyword>
<dbReference type="GO" id="GO:0008477">
    <property type="term" value="F:purine nucleosidase activity"/>
    <property type="evidence" value="ECO:0007669"/>
    <property type="project" value="TreeGrafter"/>
</dbReference>
<keyword evidence="2" id="KW-0326">Glycosidase</keyword>
<organism evidence="4">
    <name type="scientific">freshwater metagenome</name>
    <dbReference type="NCBI Taxonomy" id="449393"/>
    <lineage>
        <taxon>unclassified sequences</taxon>
        <taxon>metagenomes</taxon>
        <taxon>ecological metagenomes</taxon>
    </lineage>
</organism>
<evidence type="ECO:0000313" key="4">
    <source>
        <dbReference type="EMBL" id="KGA18905.1"/>
    </source>
</evidence>
<proteinExistence type="predicted"/>
<dbReference type="SUPFAM" id="SSF53590">
    <property type="entry name" value="Nucleoside hydrolase"/>
    <property type="match status" value="1"/>
</dbReference>
<dbReference type="PANTHER" id="PTHR12304">
    <property type="entry name" value="INOSINE-URIDINE PREFERRING NUCLEOSIDE HYDROLASE"/>
    <property type="match status" value="1"/>
</dbReference>
<dbReference type="Gene3D" id="3.90.245.10">
    <property type="entry name" value="Ribonucleoside hydrolase-like"/>
    <property type="match status" value="1"/>
</dbReference>
<evidence type="ECO:0000259" key="3">
    <source>
        <dbReference type="Pfam" id="PF01156"/>
    </source>
</evidence>
<dbReference type="InterPro" id="IPR001910">
    <property type="entry name" value="Inosine/uridine_hydrolase_dom"/>
</dbReference>
<dbReference type="CDD" id="cd02651">
    <property type="entry name" value="nuc_hydro_IU_UC_XIUA"/>
    <property type="match status" value="1"/>
</dbReference>
<dbReference type="Pfam" id="PF01156">
    <property type="entry name" value="IU_nuc_hydro"/>
    <property type="match status" value="1"/>
</dbReference>
<feature type="domain" description="Inosine/uridine-preferring nucleoside hydrolase" evidence="3">
    <location>
        <begin position="3"/>
        <end position="299"/>
    </location>
</feature>
<dbReference type="EMBL" id="JNSK01000018">
    <property type="protein sequence ID" value="KGA18905.1"/>
    <property type="molecule type" value="Genomic_DNA"/>
</dbReference>
<sequence>MKVILDTDPGIDDALAFVLLKAMPEVQLQAITVTHGNTTVEKCTTNALKLVELLGMQDIPVAIGANQPLVKALSVAEETHGDTGLGHAVLPPPTITAVNKNAANLIIEIVNANPGEITILCIGPVTNLALALLKEPSLRKKIKNVVSMAGTIHYPGNATPSSEYNVFCDPESFDILLRSGIDLTIVPLDVTYQCLFTKDHVARLKGARTDIAEFIDRSTAFYMEFHAEYQGIQGCAINDPLAAAILVKPELVTFRDYYLDIELHGDFTTAKISADHFNATGNPPNAKVAMEVDVEAFMDFFIERVKSI</sequence>
<evidence type="ECO:0000256" key="2">
    <source>
        <dbReference type="ARBA" id="ARBA00023295"/>
    </source>
</evidence>
<accession>A0A094Q451</accession>
<comment type="caution">
    <text evidence="4">The sequence shown here is derived from an EMBL/GenBank/DDBJ whole genome shotgun (WGS) entry which is preliminary data.</text>
</comment>
<dbReference type="InterPro" id="IPR023186">
    <property type="entry name" value="IUNH"/>
</dbReference>
<dbReference type="GO" id="GO:0005829">
    <property type="term" value="C:cytosol"/>
    <property type="evidence" value="ECO:0007669"/>
    <property type="project" value="TreeGrafter"/>
</dbReference>
<evidence type="ECO:0000256" key="1">
    <source>
        <dbReference type="ARBA" id="ARBA00022801"/>
    </source>
</evidence>
<name>A0A094Q451_9ZZZZ</name>
<dbReference type="InterPro" id="IPR036452">
    <property type="entry name" value="Ribo_hydro-like"/>
</dbReference>
<gene>
    <name evidence="4" type="ORF">GM50_7065</name>
</gene>
<dbReference type="AlphaFoldDB" id="A0A094Q451"/>
<dbReference type="GO" id="GO:0006152">
    <property type="term" value="P:purine nucleoside catabolic process"/>
    <property type="evidence" value="ECO:0007669"/>
    <property type="project" value="TreeGrafter"/>
</dbReference>
<dbReference type="PANTHER" id="PTHR12304:SF4">
    <property type="entry name" value="URIDINE NUCLEOSIDASE"/>
    <property type="match status" value="1"/>
</dbReference>
<protein>
    <recommendedName>
        <fullName evidence="3">Inosine/uridine-preferring nucleoside hydrolase domain-containing protein</fullName>
    </recommendedName>
</protein>